<evidence type="ECO:0000313" key="3">
    <source>
        <dbReference type="Proteomes" id="UP000266188"/>
    </source>
</evidence>
<protein>
    <submittedName>
        <fullName evidence="2">Uncharacterized protein</fullName>
    </submittedName>
</protein>
<keyword evidence="3" id="KW-1185">Reference proteome</keyword>
<proteinExistence type="predicted"/>
<feature type="region of interest" description="Disordered" evidence="1">
    <location>
        <begin position="1"/>
        <end position="26"/>
    </location>
</feature>
<reference evidence="3" key="1">
    <citation type="submission" date="2017-02" db="EMBL/GenBank/DDBJ databases">
        <authorList>
            <person name="Tafer H."/>
            <person name="Lopandic K."/>
        </authorList>
    </citation>
    <scope>NUCLEOTIDE SEQUENCE [LARGE SCALE GENOMIC DNA]</scope>
    <source>
        <strain evidence="3">CBS 366.77</strain>
    </source>
</reference>
<comment type="caution">
    <text evidence="2">The sequence shown here is derived from an EMBL/GenBank/DDBJ whole genome shotgun (WGS) entry which is preliminary data.</text>
</comment>
<organism evidence="2 3">
    <name type="scientific">Aspergillus sclerotialis</name>
    <dbReference type="NCBI Taxonomy" id="2070753"/>
    <lineage>
        <taxon>Eukaryota</taxon>
        <taxon>Fungi</taxon>
        <taxon>Dikarya</taxon>
        <taxon>Ascomycota</taxon>
        <taxon>Pezizomycotina</taxon>
        <taxon>Eurotiomycetes</taxon>
        <taxon>Eurotiomycetidae</taxon>
        <taxon>Eurotiales</taxon>
        <taxon>Aspergillaceae</taxon>
        <taxon>Aspergillus</taxon>
        <taxon>Aspergillus subgen. Polypaecilum</taxon>
    </lineage>
</organism>
<dbReference type="AlphaFoldDB" id="A0A3A2ZLQ9"/>
<evidence type="ECO:0000313" key="2">
    <source>
        <dbReference type="EMBL" id="RJE22317.1"/>
    </source>
</evidence>
<dbReference type="Proteomes" id="UP000266188">
    <property type="component" value="Unassembled WGS sequence"/>
</dbReference>
<dbReference type="EMBL" id="MVGC01000175">
    <property type="protein sequence ID" value="RJE22317.1"/>
    <property type="molecule type" value="Genomic_DNA"/>
</dbReference>
<name>A0A3A2ZLQ9_9EURO</name>
<evidence type="ECO:0000256" key="1">
    <source>
        <dbReference type="SAM" id="MobiDB-lite"/>
    </source>
</evidence>
<accession>A0A3A2ZLQ9</accession>
<gene>
    <name evidence="2" type="ORF">PHISCL_05361</name>
</gene>
<sequence length="61" mass="6704">MDDKPRPPLNPGTPNLRVSHPRQPQRMAALPPNPYSGSYAVSLNGYQHHHTGKFAATAMIL</sequence>